<comment type="subcellular location">
    <subcellularLocation>
        <location evidence="1">Cell envelope</location>
    </subcellularLocation>
</comment>
<dbReference type="GO" id="GO:0030313">
    <property type="term" value="C:cell envelope"/>
    <property type="evidence" value="ECO:0007669"/>
    <property type="project" value="UniProtKB-SubCell"/>
</dbReference>
<evidence type="ECO:0000256" key="2">
    <source>
        <dbReference type="SAM" id="MobiDB-lite"/>
    </source>
</evidence>
<organism evidence="5 6">
    <name type="scientific">Fusibacillus kribbianus</name>
    <dbReference type="NCBI Taxonomy" id="3044208"/>
    <lineage>
        <taxon>Bacteria</taxon>
        <taxon>Bacillati</taxon>
        <taxon>Bacillota</taxon>
        <taxon>Clostridia</taxon>
        <taxon>Lachnospirales</taxon>
        <taxon>Lachnospiraceae</taxon>
        <taxon>Fusibacillus</taxon>
    </lineage>
</organism>
<protein>
    <submittedName>
        <fullName evidence="5">InlB B-repeat-containing protein</fullName>
    </submittedName>
</protein>
<keyword evidence="3" id="KW-0732">Signal</keyword>
<evidence type="ECO:0000259" key="4">
    <source>
        <dbReference type="Pfam" id="PF18998"/>
    </source>
</evidence>
<proteinExistence type="predicted"/>
<dbReference type="Pfam" id="PF18998">
    <property type="entry name" value="Flg_new_2"/>
    <property type="match status" value="1"/>
</dbReference>
<reference evidence="5 6" key="1">
    <citation type="submission" date="2023-05" db="EMBL/GenBank/DDBJ databases">
        <title>[ruminococcus] sp. nov., isolated from a pig farm feces dump.</title>
        <authorList>
            <person name="Chang Y.-H."/>
        </authorList>
    </citation>
    <scope>NUCLEOTIDE SEQUENCE [LARGE SCALE GENOMIC DNA]</scope>
    <source>
        <strain evidence="5 6">YH-rum2234</strain>
    </source>
</reference>
<feature type="signal peptide" evidence="3">
    <location>
        <begin position="1"/>
        <end position="32"/>
    </location>
</feature>
<evidence type="ECO:0000256" key="1">
    <source>
        <dbReference type="ARBA" id="ARBA00004196"/>
    </source>
</evidence>
<dbReference type="Pfam" id="PF09479">
    <property type="entry name" value="Flg_new"/>
    <property type="match status" value="2"/>
</dbReference>
<dbReference type="InterPro" id="IPR013378">
    <property type="entry name" value="InlB-like_B-rpt"/>
</dbReference>
<gene>
    <name evidence="5" type="ORF">QJ036_08425</name>
</gene>
<feature type="region of interest" description="Disordered" evidence="2">
    <location>
        <begin position="800"/>
        <end position="819"/>
    </location>
</feature>
<evidence type="ECO:0000313" key="6">
    <source>
        <dbReference type="Proteomes" id="UP001300383"/>
    </source>
</evidence>
<dbReference type="NCBIfam" id="TIGR02543">
    <property type="entry name" value="List_Bact_rpt"/>
    <property type="match status" value="2"/>
</dbReference>
<keyword evidence="6" id="KW-1185">Reference proteome</keyword>
<dbReference type="Gene3D" id="2.60.40.4270">
    <property type="entry name" value="Listeria-Bacteroides repeat domain"/>
    <property type="match status" value="2"/>
</dbReference>
<dbReference type="EMBL" id="JASGBQ010000013">
    <property type="protein sequence ID" value="MDI9242493.1"/>
    <property type="molecule type" value="Genomic_DNA"/>
</dbReference>
<comment type="caution">
    <text evidence="5">The sequence shown here is derived from an EMBL/GenBank/DDBJ whole genome shotgun (WGS) entry which is preliminary data.</text>
</comment>
<sequence length="1672" mass="181819">MIKRVLKRLTAMLLAFVLLFTLFPNLSLTAYAADTALSGLSDENIGLTTDKSDAWSATGTTITGSVKGTSGTCSSSSSESTLTITNNKTVPAILSFSYKITQNDNSGTIQVAGTSVTADGTYSGELAAGASIKVYLKSAAGAYTTAVELSGISLIANVQATTTFQPAENGSYTVDGVEITEETTKTQQSTVAYSLAAKPASGYKFIGWYSVTEGKYLSSDTSATMYFDIDQTVTAVFTEEANPVFDVSGAKFTDLNEANEYAVTNSLSKIVLVSDGTLNSGSYTISSGVTLLIPFDSAYTCYTTTPANTGNVWTAPSVYKTLTMAEGASITVEGAISVSAKHYAYGQTGAGAPCGKYGYIYMNSGSSITVNSGGGLYVYGYVSGDGTVTAKSGATVYENMQICDFRGGSATSGMNNNAQKIFPLNQYFIQNIEAKLILESGADEYIYTSIYAASAATSTAVHFIGNKGAMFSVEEGGYFTKQYLPAKDRLEINVSGNAKINNLTLTVMGITVSSSNYVLPITNCMTLNVLSGTTQITQDVALLAGVQVNVADGATVQVNEGASLYVYDHDEWTQANYASNAKFKTVLYSPTRTYTRTANDLIDARIDINGTLQSDGYVYTTAGGADITSSEGTGKFILTNGAGTETVTYMYKDYTTTYDEIPITSAKLHNGSQDVGTEEAYTLTDGAAAGSTYFWNSDDSKWKLEGETETITITFDANGGEGSMDAQTVPASADTALTANTFARTGYDFTGWNTVADGTGTAYDNQAIVNLTENLTLYAQWQANTYTVTWVDEDGTELEKDENVPYGTTPEYNGETPTKEGDAQYTYIFNGWTPEVSAVTGDVTYKAVYQQTVNQYTITWKNWDGTELKIEQVAYGEVPAYTGETPTRAGDAEHTYTFSGWTPEIQPVTGEAEYTAVFTDTINTYTVIWKNWDGTVLETDEDVEYGTTPEYNGETPTKTGDAQYSYTFKGWSPAVDTVTGNITYTAVFEETINQYTITWKNWDDTLLKTEQVPYGNTPVYSGETPTKVGNAQYSYTFTGWTPEITVVTGNAEYTAQFQENVNTYTVTWQNTDGTVLETDENVAYGTVPTYDGETPTKAADAQYTYAFKGWHPEITAVTGNVTYTAEFTSTVNTYTVTWQNADGTVLETDENVEYGTVPTYDGEMPTKADDEDYSYTFSGWTPEVSSVTGNVTYQATFTATLLVKHTVTFNANGGEGSMEPQVFIQGRDTKLTANTFTRENYKFTGWNTAEDGSGAYYADEGAIINLTEDLTLYAQWQIWNGWYTDTIGTTYYVEGEQPYYSQWAIIDGSTYYFNEQGYIVKGLYKTTSQDGSHEATFVFDSSTGVFLSDKSGLHDVGTDTYWIQNGEVVEYAGLIRIVKDDGVINYYYFGEDSKACKATAEKNQYLVEKTNGLALPGGINYTFGEDGVIAHFADTSINGIYFDESSSNYYYCIDGVIIANGLMLIDGSYYYARTSSGAFVCGCSYWITKTNGLLDEGIYQFDETGKIVFPEETETKNGIVEENGSLYYYEKGVLTGAGLIQIGDDYYYVRTSTGEVVHGRTYWITQTNGLPIEAGQYQFADDGKMILPETEPEEPEDPEVKNGIVAEDGSLYYYVNGVRTGAGLIQIGDDYYYVRTSTGEVIHGRSYWITVTNGLPVEAGQYAFAEDGKMIR</sequence>
<dbReference type="Gene3D" id="2.10.270.10">
    <property type="entry name" value="Cholin Binding"/>
    <property type="match status" value="2"/>
</dbReference>
<dbReference type="RefSeq" id="WP_283230941.1">
    <property type="nucleotide sequence ID" value="NZ_JASGBQ010000013.1"/>
</dbReference>
<evidence type="ECO:0000256" key="3">
    <source>
        <dbReference type="SAM" id="SignalP"/>
    </source>
</evidence>
<feature type="domain" description="Bacterial repeat" evidence="4">
    <location>
        <begin position="161"/>
        <end position="239"/>
    </location>
</feature>
<evidence type="ECO:0000313" key="5">
    <source>
        <dbReference type="EMBL" id="MDI9242493.1"/>
    </source>
</evidence>
<dbReference type="InterPro" id="IPR042229">
    <property type="entry name" value="Listeria/Bacterioides_rpt_sf"/>
</dbReference>
<dbReference type="SUPFAM" id="SSF69360">
    <property type="entry name" value="Cell wall binding repeat"/>
    <property type="match status" value="2"/>
</dbReference>
<accession>A0AAP4BCI9</accession>
<dbReference type="InterPro" id="IPR044060">
    <property type="entry name" value="Bacterial_rp_domain"/>
</dbReference>
<dbReference type="Proteomes" id="UP001300383">
    <property type="component" value="Unassembled WGS sequence"/>
</dbReference>
<name>A0AAP4BCI9_9FIRM</name>
<feature type="chain" id="PRO_5042954467" evidence="3">
    <location>
        <begin position="33"/>
        <end position="1672"/>
    </location>
</feature>